<dbReference type="InterPro" id="IPR014219">
    <property type="entry name" value="SpoIVB"/>
</dbReference>
<dbReference type="EC" id="3.4.-.-" evidence="4"/>
<dbReference type="Pfam" id="PF05580">
    <property type="entry name" value="Peptidase_S55"/>
    <property type="match status" value="1"/>
</dbReference>
<dbReference type="InterPro" id="IPR001478">
    <property type="entry name" value="PDZ"/>
</dbReference>
<dbReference type="RefSeq" id="WP_138186595.1">
    <property type="nucleotide sequence ID" value="NZ_LS992241.1"/>
</dbReference>
<dbReference type="InterPro" id="IPR008763">
    <property type="entry name" value="Peptidase_S55"/>
</dbReference>
<dbReference type="Pfam" id="PF17820">
    <property type="entry name" value="PDZ_6"/>
    <property type="match status" value="1"/>
</dbReference>
<keyword evidence="4" id="KW-0645">Protease</keyword>
<dbReference type="SMART" id="SM00228">
    <property type="entry name" value="PDZ"/>
    <property type="match status" value="1"/>
</dbReference>
<evidence type="ECO:0000313" key="4">
    <source>
        <dbReference type="EMBL" id="SYX84770.1"/>
    </source>
</evidence>
<feature type="signal peptide" evidence="2">
    <location>
        <begin position="1"/>
        <end position="23"/>
    </location>
</feature>
<dbReference type="Proteomes" id="UP000304148">
    <property type="component" value="Chromosome"/>
</dbReference>
<sequence length="503" mass="55099">MNPNVKRLLGLMLVILVCLSTTTATFRTYAALPNQLRLFEGQQTKLDLVMPVQASATVDRPDILRVNGENRPTFQLSPNRPISLQSAQSGQAELKLKLFGGIPLKTLKVNVVPNLRVIPGGQTIGVKVKSAGILVVGHHLVKVEGERKVSPGEEAGVRLGDLITSMNGNRLNDVSKVADIVKQAGENKRPLDLVIRRGDTEVKAQLTPAYDQEDKTWRLGLYIRDSAAGVGTLTFYAPDQGVYGALGHIITDMDTQTPIVVGQGEIVQSHVTSISKSQNGEPGEKRAQFVKESRVLGNIERNTPFGIFGKMVSNPEHSVYKEPIPVAFREEVKVGPAEMLTVVNGQQVERYKIEVVHVTKQSAPATKGMVIRITDPRLLQKTGGIVQGMSGSPIIQDGKLIGAVTHVFVNDPSSGYGCFIEWMLQDAGVVLASPQSMNEQGKVHVQRDPSFSFTSRRSHQSSGYVESIRMNTKTVGSLDKSLIIIEKFKKIKKKSFRQKEFHL</sequence>
<name>A0A383RCS0_PAEAL</name>
<protein>
    <submittedName>
        <fullName evidence="4">Regulatory membrane-associated serine protease</fullName>
        <ecNumber evidence="4">3.4.-.-</ecNumber>
    </submittedName>
</protein>
<evidence type="ECO:0000256" key="1">
    <source>
        <dbReference type="ARBA" id="ARBA00022825"/>
    </source>
</evidence>
<evidence type="ECO:0000313" key="5">
    <source>
        <dbReference type="Proteomes" id="UP000304148"/>
    </source>
</evidence>
<evidence type="ECO:0000256" key="2">
    <source>
        <dbReference type="SAM" id="SignalP"/>
    </source>
</evidence>
<dbReference type="GO" id="GO:0008236">
    <property type="term" value="F:serine-type peptidase activity"/>
    <property type="evidence" value="ECO:0007669"/>
    <property type="project" value="UniProtKB-KW"/>
</dbReference>
<evidence type="ECO:0000259" key="3">
    <source>
        <dbReference type="PROSITE" id="PS51494"/>
    </source>
</evidence>
<dbReference type="EMBL" id="LS992241">
    <property type="protein sequence ID" value="SYX84770.1"/>
    <property type="molecule type" value="Genomic_DNA"/>
</dbReference>
<organism evidence="4 5">
    <name type="scientific">Paenibacillus alvei</name>
    <name type="common">Bacillus alvei</name>
    <dbReference type="NCBI Taxonomy" id="44250"/>
    <lineage>
        <taxon>Bacteria</taxon>
        <taxon>Bacillati</taxon>
        <taxon>Bacillota</taxon>
        <taxon>Bacilli</taxon>
        <taxon>Bacillales</taxon>
        <taxon>Paenibacillaceae</taxon>
        <taxon>Paenibacillus</taxon>
    </lineage>
</organism>
<dbReference type="PROSITE" id="PS51494">
    <property type="entry name" value="SPOIVB"/>
    <property type="match status" value="1"/>
</dbReference>
<dbReference type="SUPFAM" id="SSF50494">
    <property type="entry name" value="Trypsin-like serine proteases"/>
    <property type="match status" value="1"/>
</dbReference>
<dbReference type="AlphaFoldDB" id="A0A383RCS0"/>
<feature type="domain" description="Peptidase S55" evidence="3">
    <location>
        <begin position="200"/>
        <end position="439"/>
    </location>
</feature>
<dbReference type="SUPFAM" id="SSF50156">
    <property type="entry name" value="PDZ domain-like"/>
    <property type="match status" value="1"/>
</dbReference>
<keyword evidence="2" id="KW-0732">Signal</keyword>
<keyword evidence="4" id="KW-0378">Hydrolase</keyword>
<proteinExistence type="predicted"/>
<feature type="chain" id="PRO_5038838838" evidence="2">
    <location>
        <begin position="24"/>
        <end position="503"/>
    </location>
</feature>
<dbReference type="NCBIfam" id="TIGR02860">
    <property type="entry name" value="spore_IV_B"/>
    <property type="match status" value="1"/>
</dbReference>
<reference evidence="5" key="1">
    <citation type="submission" date="2018-08" db="EMBL/GenBank/DDBJ databases">
        <authorList>
            <person name="Chevrot R."/>
        </authorList>
    </citation>
    <scope>NUCLEOTIDE SEQUENCE [LARGE SCALE GENOMIC DNA]</scope>
</reference>
<accession>A0A383RCS0</accession>
<dbReference type="GO" id="GO:0006508">
    <property type="term" value="P:proteolysis"/>
    <property type="evidence" value="ECO:0007669"/>
    <property type="project" value="UniProtKB-KW"/>
</dbReference>
<dbReference type="InterPro" id="IPR036034">
    <property type="entry name" value="PDZ_sf"/>
</dbReference>
<dbReference type="InterPro" id="IPR041489">
    <property type="entry name" value="PDZ_6"/>
</dbReference>
<gene>
    <name evidence="4" type="primary">spoIVB</name>
    <name evidence="4" type="ORF">PBLR_13192</name>
</gene>
<keyword evidence="1" id="KW-0720">Serine protease</keyword>
<dbReference type="InterPro" id="IPR009003">
    <property type="entry name" value="Peptidase_S1_PA"/>
</dbReference>
<dbReference type="Gene3D" id="2.30.42.10">
    <property type="match status" value="1"/>
</dbReference>